<dbReference type="Proteomes" id="UP000886520">
    <property type="component" value="Chromosome 16"/>
</dbReference>
<feature type="domain" description="EF-hand" evidence="3">
    <location>
        <begin position="59"/>
        <end position="94"/>
    </location>
</feature>
<evidence type="ECO:0000313" key="5">
    <source>
        <dbReference type="Proteomes" id="UP000886520"/>
    </source>
</evidence>
<dbReference type="InterPro" id="IPR018247">
    <property type="entry name" value="EF_Hand_1_Ca_BS"/>
</dbReference>
<name>A0A9D4UI27_ADICA</name>
<evidence type="ECO:0000256" key="1">
    <source>
        <dbReference type="ARBA" id="ARBA00022837"/>
    </source>
</evidence>
<dbReference type="SMART" id="SM00054">
    <property type="entry name" value="EFh"/>
    <property type="match status" value="1"/>
</dbReference>
<keyword evidence="2" id="KW-1133">Transmembrane helix</keyword>
<dbReference type="InterPro" id="IPR002048">
    <property type="entry name" value="EF_hand_dom"/>
</dbReference>
<evidence type="ECO:0000256" key="2">
    <source>
        <dbReference type="SAM" id="Phobius"/>
    </source>
</evidence>
<dbReference type="EMBL" id="JABFUD020000016">
    <property type="protein sequence ID" value="KAI5068285.1"/>
    <property type="molecule type" value="Genomic_DNA"/>
</dbReference>
<dbReference type="Pfam" id="PF25284">
    <property type="entry name" value="DUF7874"/>
    <property type="match status" value="1"/>
</dbReference>
<sequence>MGQAPGKEEHIRRITDRVFEYFAQKAATGKLSFPDLYTAVLLVYNDLNKHFPRPHYDPPSREEVHALFEKFDKNADNELSKEEFALFMEKFTSEFIGRVSKAFFIFSIIAPALAFFAKQATEGLPRIGKFVQQIPTPIYASLVTALFILGESLYRKKWKA</sequence>
<dbReference type="OrthoDB" id="47513at2759"/>
<keyword evidence="2" id="KW-0472">Membrane</keyword>
<dbReference type="InterPro" id="IPR057196">
    <property type="entry name" value="DUF7874"/>
</dbReference>
<organism evidence="4 5">
    <name type="scientific">Adiantum capillus-veneris</name>
    <name type="common">Maidenhair fern</name>
    <dbReference type="NCBI Taxonomy" id="13818"/>
    <lineage>
        <taxon>Eukaryota</taxon>
        <taxon>Viridiplantae</taxon>
        <taxon>Streptophyta</taxon>
        <taxon>Embryophyta</taxon>
        <taxon>Tracheophyta</taxon>
        <taxon>Polypodiopsida</taxon>
        <taxon>Polypodiidae</taxon>
        <taxon>Polypodiales</taxon>
        <taxon>Pteridineae</taxon>
        <taxon>Pteridaceae</taxon>
        <taxon>Vittarioideae</taxon>
        <taxon>Adiantum</taxon>
    </lineage>
</organism>
<dbReference type="AlphaFoldDB" id="A0A9D4UI27"/>
<dbReference type="PROSITE" id="PS00018">
    <property type="entry name" value="EF_HAND_1"/>
    <property type="match status" value="1"/>
</dbReference>
<feature type="transmembrane region" description="Helical" evidence="2">
    <location>
        <begin position="137"/>
        <end position="154"/>
    </location>
</feature>
<dbReference type="PANTHER" id="PTHR37754:SF4">
    <property type="entry name" value="EF-HAND DOMAIN-CONTAINING PROTEIN"/>
    <property type="match status" value="1"/>
</dbReference>
<feature type="transmembrane region" description="Helical" evidence="2">
    <location>
        <begin position="95"/>
        <end position="117"/>
    </location>
</feature>
<accession>A0A9D4UI27</accession>
<evidence type="ECO:0000259" key="3">
    <source>
        <dbReference type="PROSITE" id="PS50222"/>
    </source>
</evidence>
<dbReference type="SUPFAM" id="SSF47473">
    <property type="entry name" value="EF-hand"/>
    <property type="match status" value="1"/>
</dbReference>
<evidence type="ECO:0000313" key="4">
    <source>
        <dbReference type="EMBL" id="KAI5068285.1"/>
    </source>
</evidence>
<reference evidence="4" key="1">
    <citation type="submission" date="2021-01" db="EMBL/GenBank/DDBJ databases">
        <title>Adiantum capillus-veneris genome.</title>
        <authorList>
            <person name="Fang Y."/>
            <person name="Liao Q."/>
        </authorList>
    </citation>
    <scope>NUCLEOTIDE SEQUENCE</scope>
    <source>
        <strain evidence="4">H3</strain>
        <tissue evidence="4">Leaf</tissue>
    </source>
</reference>
<gene>
    <name evidence="4" type="ORF">GOP47_0016630</name>
</gene>
<keyword evidence="1" id="KW-0106">Calcium</keyword>
<comment type="caution">
    <text evidence="4">The sequence shown here is derived from an EMBL/GenBank/DDBJ whole genome shotgun (WGS) entry which is preliminary data.</text>
</comment>
<dbReference type="PROSITE" id="PS50222">
    <property type="entry name" value="EF_HAND_2"/>
    <property type="match status" value="1"/>
</dbReference>
<dbReference type="InterPro" id="IPR011992">
    <property type="entry name" value="EF-hand-dom_pair"/>
</dbReference>
<keyword evidence="2" id="KW-0812">Transmembrane</keyword>
<keyword evidence="5" id="KW-1185">Reference proteome</keyword>
<dbReference type="PANTHER" id="PTHR37754">
    <property type="entry name" value="CALCIUM ION-BINDING PROTEIN"/>
    <property type="match status" value="1"/>
</dbReference>
<protein>
    <recommendedName>
        <fullName evidence="3">EF-hand domain-containing protein</fullName>
    </recommendedName>
</protein>
<dbReference type="Gene3D" id="1.10.238.10">
    <property type="entry name" value="EF-hand"/>
    <property type="match status" value="1"/>
</dbReference>
<proteinExistence type="predicted"/>
<dbReference type="GO" id="GO:0005509">
    <property type="term" value="F:calcium ion binding"/>
    <property type="evidence" value="ECO:0007669"/>
    <property type="project" value="InterPro"/>
</dbReference>